<dbReference type="EMBL" id="CP013099">
    <property type="protein sequence ID" value="ALP54473.1"/>
    <property type="molecule type" value="Genomic_DNA"/>
</dbReference>
<evidence type="ECO:0000313" key="3">
    <source>
        <dbReference type="Proteomes" id="UP000055136"/>
    </source>
</evidence>
<keyword evidence="1" id="KW-0732">Signal</keyword>
<dbReference type="KEGG" id="tee:Tel_15685"/>
<feature type="signal peptide" evidence="1">
    <location>
        <begin position="1"/>
        <end position="32"/>
    </location>
</feature>
<proteinExistence type="predicted"/>
<accession>A0A0S2TH30</accession>
<name>A0A0S2TH30_9GAMM</name>
<sequence length="144" mass="16182">MMVNEGGYLKTGLLACVCLLFAACMGSPGADAGRQVAERYYQTMQQTDIDAALKLFSDNRAPEFWRSHLHNIAESLGAVKRFEYKREEVNTVFSGRYYIFEYQVVYESGKQAKETLTLFDSVEADDHPRIAAHVIAAEGFKPSL</sequence>
<evidence type="ECO:0008006" key="4">
    <source>
        <dbReference type="Google" id="ProtNLM"/>
    </source>
</evidence>
<evidence type="ECO:0000256" key="1">
    <source>
        <dbReference type="SAM" id="SignalP"/>
    </source>
</evidence>
<gene>
    <name evidence="2" type="ORF">Tel_15685</name>
</gene>
<keyword evidence="3" id="KW-1185">Reference proteome</keyword>
<reference evidence="2" key="1">
    <citation type="submission" date="2015-10" db="EMBL/GenBank/DDBJ databases">
        <title>Description of Candidatus Tenderia electrophaga gen. nov, sp. nov., an Uncultivated Electroautotroph from a Biocathode Enrichment.</title>
        <authorList>
            <person name="Eddie B.J."/>
            <person name="Malanoski A.P."/>
            <person name="Wang Z."/>
            <person name="Hall R.J."/>
            <person name="Oh S.D."/>
            <person name="Heiner C."/>
            <person name="Lin B."/>
            <person name="Strycharz-Glaven S.M."/>
        </authorList>
    </citation>
    <scope>NUCLEOTIDE SEQUENCE [LARGE SCALE GENOMIC DNA]</scope>
    <source>
        <strain evidence="2">NRL1</strain>
    </source>
</reference>
<dbReference type="Proteomes" id="UP000055136">
    <property type="component" value="Chromosome"/>
</dbReference>
<feature type="chain" id="PRO_5006605038" description="DUF3887 domain-containing protein" evidence="1">
    <location>
        <begin position="33"/>
        <end position="144"/>
    </location>
</feature>
<dbReference type="InterPro" id="IPR032710">
    <property type="entry name" value="NTF2-like_dom_sf"/>
</dbReference>
<dbReference type="STRING" id="1748243.Tel_15685"/>
<dbReference type="SUPFAM" id="SSF54427">
    <property type="entry name" value="NTF2-like"/>
    <property type="match status" value="1"/>
</dbReference>
<dbReference type="AlphaFoldDB" id="A0A0S2TH30"/>
<protein>
    <recommendedName>
        <fullName evidence="4">DUF3887 domain-containing protein</fullName>
    </recommendedName>
</protein>
<organism evidence="2 3">
    <name type="scientific">Candidatus Tenderia electrophaga</name>
    <dbReference type="NCBI Taxonomy" id="1748243"/>
    <lineage>
        <taxon>Bacteria</taxon>
        <taxon>Pseudomonadati</taxon>
        <taxon>Pseudomonadota</taxon>
        <taxon>Gammaproteobacteria</taxon>
        <taxon>Candidatus Tenderiales</taxon>
        <taxon>Candidatus Tenderiaceae</taxon>
        <taxon>Candidatus Tenderia</taxon>
    </lineage>
</organism>
<evidence type="ECO:0000313" key="2">
    <source>
        <dbReference type="EMBL" id="ALP54473.1"/>
    </source>
</evidence>